<evidence type="ECO:0000313" key="4">
    <source>
        <dbReference type="Proteomes" id="UP000735302"/>
    </source>
</evidence>
<evidence type="ECO:0000256" key="1">
    <source>
        <dbReference type="SAM" id="MobiDB-lite"/>
    </source>
</evidence>
<dbReference type="AlphaFoldDB" id="A0AAV4CZ00"/>
<protein>
    <submittedName>
        <fullName evidence="3">Uncharacterized protein</fullName>
    </submittedName>
</protein>
<name>A0AAV4CZ00_9GAST</name>
<feature type="region of interest" description="Disordered" evidence="1">
    <location>
        <begin position="71"/>
        <end position="100"/>
    </location>
</feature>
<keyword evidence="4" id="KW-1185">Reference proteome</keyword>
<sequence>MLNPPPPISPLSSHFLYLVDLGLGIIHPLFIYPLAPLYHKVKRQNGLAVTDCVIFPTDVSGNMEMQHQDRTKCGIGDKNSSSPMVEPKSSPPQPLSASHLHNTKGLQSITLAMTSAV</sequence>
<gene>
    <name evidence="3" type="ORF">PoB_006346600</name>
</gene>
<dbReference type="EMBL" id="BLXT01007159">
    <property type="protein sequence ID" value="GFO36961.1"/>
    <property type="molecule type" value="Genomic_DNA"/>
</dbReference>
<accession>A0AAV4CZ00</accession>
<evidence type="ECO:0000256" key="2">
    <source>
        <dbReference type="SAM" id="Phobius"/>
    </source>
</evidence>
<reference evidence="3 4" key="1">
    <citation type="journal article" date="2021" name="Elife">
        <title>Chloroplast acquisition without the gene transfer in kleptoplastic sea slugs, Plakobranchus ocellatus.</title>
        <authorList>
            <person name="Maeda T."/>
            <person name="Takahashi S."/>
            <person name="Yoshida T."/>
            <person name="Shimamura S."/>
            <person name="Takaki Y."/>
            <person name="Nagai Y."/>
            <person name="Toyoda A."/>
            <person name="Suzuki Y."/>
            <person name="Arimoto A."/>
            <person name="Ishii H."/>
            <person name="Satoh N."/>
            <person name="Nishiyama T."/>
            <person name="Hasebe M."/>
            <person name="Maruyama T."/>
            <person name="Minagawa J."/>
            <person name="Obokata J."/>
            <person name="Shigenobu S."/>
        </authorList>
    </citation>
    <scope>NUCLEOTIDE SEQUENCE [LARGE SCALE GENOMIC DNA]</scope>
</reference>
<evidence type="ECO:0000313" key="3">
    <source>
        <dbReference type="EMBL" id="GFO36961.1"/>
    </source>
</evidence>
<comment type="caution">
    <text evidence="3">The sequence shown here is derived from an EMBL/GenBank/DDBJ whole genome shotgun (WGS) entry which is preliminary data.</text>
</comment>
<organism evidence="3 4">
    <name type="scientific">Plakobranchus ocellatus</name>
    <dbReference type="NCBI Taxonomy" id="259542"/>
    <lineage>
        <taxon>Eukaryota</taxon>
        <taxon>Metazoa</taxon>
        <taxon>Spiralia</taxon>
        <taxon>Lophotrochozoa</taxon>
        <taxon>Mollusca</taxon>
        <taxon>Gastropoda</taxon>
        <taxon>Heterobranchia</taxon>
        <taxon>Euthyneura</taxon>
        <taxon>Panpulmonata</taxon>
        <taxon>Sacoglossa</taxon>
        <taxon>Placobranchoidea</taxon>
        <taxon>Plakobranchidae</taxon>
        <taxon>Plakobranchus</taxon>
    </lineage>
</organism>
<feature type="transmembrane region" description="Helical" evidence="2">
    <location>
        <begin position="15"/>
        <end position="35"/>
    </location>
</feature>
<proteinExistence type="predicted"/>
<keyword evidence="2" id="KW-0812">Transmembrane</keyword>
<keyword evidence="2" id="KW-0472">Membrane</keyword>
<keyword evidence="2" id="KW-1133">Transmembrane helix</keyword>
<dbReference type="Proteomes" id="UP000735302">
    <property type="component" value="Unassembled WGS sequence"/>
</dbReference>